<evidence type="ECO:0000313" key="1">
    <source>
        <dbReference type="EMBL" id="MBB5709582.1"/>
    </source>
</evidence>
<evidence type="ECO:0000313" key="2">
    <source>
        <dbReference type="Proteomes" id="UP000527143"/>
    </source>
</evidence>
<comment type="caution">
    <text evidence="1">The sequence shown here is derived from an EMBL/GenBank/DDBJ whole genome shotgun (WGS) entry which is preliminary data.</text>
</comment>
<dbReference type="RefSeq" id="WP_184084508.1">
    <property type="nucleotide sequence ID" value="NZ_JACIJF010000002.1"/>
</dbReference>
<gene>
    <name evidence="1" type="ORF">FHT02_000804</name>
</gene>
<dbReference type="EMBL" id="JACIJF010000002">
    <property type="protein sequence ID" value="MBB5709582.1"/>
    <property type="molecule type" value="Genomic_DNA"/>
</dbReference>
<organism evidence="1 2">
    <name type="scientific">Sphingomonas xinjiangensis</name>
    <dbReference type="NCBI Taxonomy" id="643568"/>
    <lineage>
        <taxon>Bacteria</taxon>
        <taxon>Pseudomonadati</taxon>
        <taxon>Pseudomonadota</taxon>
        <taxon>Alphaproteobacteria</taxon>
        <taxon>Sphingomonadales</taxon>
        <taxon>Sphingomonadaceae</taxon>
        <taxon>Sphingomonas</taxon>
    </lineage>
</organism>
<protein>
    <submittedName>
        <fullName evidence="1">Uncharacterized protein</fullName>
    </submittedName>
</protein>
<sequence>MSWRNVHIGKENDQFALKGVKVWQQEWRWINGQTVRLPNPLDSSQTESFSVCEVGSARSPVRFAAARLPSRLWAFYVND</sequence>
<proteinExistence type="predicted"/>
<accession>A0A840YPA4</accession>
<dbReference type="Proteomes" id="UP000527143">
    <property type="component" value="Unassembled WGS sequence"/>
</dbReference>
<keyword evidence="2" id="KW-1185">Reference proteome</keyword>
<name>A0A840YPA4_9SPHN</name>
<reference evidence="1 2" key="1">
    <citation type="submission" date="2020-08" db="EMBL/GenBank/DDBJ databases">
        <title>Genomic Encyclopedia of Type Strains, Phase IV (KMG-IV): sequencing the most valuable type-strain genomes for metagenomic binning, comparative biology and taxonomic classification.</title>
        <authorList>
            <person name="Goeker M."/>
        </authorList>
    </citation>
    <scope>NUCLEOTIDE SEQUENCE [LARGE SCALE GENOMIC DNA]</scope>
    <source>
        <strain evidence="1 2">DSM 26736</strain>
    </source>
</reference>
<dbReference type="AlphaFoldDB" id="A0A840YPA4"/>